<dbReference type="KEGG" id="snay:FZC37_01370"/>
<gene>
    <name evidence="2" type="ORF">FZC37_01370</name>
</gene>
<evidence type="ECO:0000313" key="2">
    <source>
        <dbReference type="EMBL" id="QEK39584.1"/>
    </source>
</evidence>
<dbReference type="Pfam" id="PF13547">
    <property type="entry name" value="GTA_TIM"/>
    <property type="match status" value="1"/>
</dbReference>
<name>A0A5C0UL52_9RICK</name>
<dbReference type="EMBL" id="CP043312">
    <property type="protein sequence ID" value="QEK39584.1"/>
    <property type="molecule type" value="Genomic_DNA"/>
</dbReference>
<protein>
    <recommendedName>
        <fullName evidence="1">GTA TIM-barrel-like domain-containing protein</fullName>
    </recommendedName>
</protein>
<dbReference type="InterPro" id="IPR017853">
    <property type="entry name" value="GH"/>
</dbReference>
<dbReference type="AlphaFoldDB" id="A0A5C0UL52"/>
<dbReference type="CDD" id="cd19607">
    <property type="entry name" value="GTA_TIM-barrel-like"/>
    <property type="match status" value="1"/>
</dbReference>
<feature type="domain" description="GTA TIM-barrel-like" evidence="1">
    <location>
        <begin position="338"/>
        <end position="594"/>
    </location>
</feature>
<keyword evidence="3" id="KW-1185">Reference proteome</keyword>
<evidence type="ECO:0000259" key="1">
    <source>
        <dbReference type="Pfam" id="PF13547"/>
    </source>
</evidence>
<accession>A0A5C0UL52</accession>
<dbReference type="OrthoDB" id="8445115at2"/>
<dbReference type="Proteomes" id="UP000323844">
    <property type="component" value="Chromosome"/>
</dbReference>
<organism evidence="2 3">
    <name type="scientific">Candidatus Sneabacter namystus</name>
    <dbReference type="NCBI Taxonomy" id="2601646"/>
    <lineage>
        <taxon>Bacteria</taxon>
        <taxon>Pseudomonadati</taxon>
        <taxon>Pseudomonadota</taxon>
        <taxon>Alphaproteobacteria</taxon>
        <taxon>Rickettsiales</taxon>
        <taxon>Rickettsiaceae</taxon>
        <taxon>Rickettsieae</taxon>
        <taxon>Candidatus Sneabacter</taxon>
    </lineage>
</organism>
<sequence length="837" mass="97072">MSKNRKCLAQLEQKFEFSVTSSSDYITHMPFVLGIGLIDGIYLYLDEHVFVIGICEGPVDDIKSFFINHQTIPLDTYKYMLFYDQDVLKESPHLSFEERAHLIKYRNFIRLWVYIVFMRSDFMHLKDGLSTFSFLVQNGSHGHKERIEKIRGINIIPGSGEFVCDTMRVDLRKDYEIEKPVNYSLSDSRTTEVTTYAVENLQYLKNELKRVEWVSVVVCWYGDDMCITKCNIAPRVENSVEDLDGGSYSIEWKVANWDRKTCKKVGVDKDVLRYGGTMNDDSLLRYIIELKKRGYQVMLYPMIMMDVEGKKWRGQVKLISQVDSITDSVNNFFKKQGYFDFIIHYAKMCAEHIDAFIIGSEMVEVTSIRDRVAGKNIFPAVNNLKELAKEVKSIFSARKKEGNVVVTYAADWSEYYHLDRSMHHLDSLWSDENIDVVGIDAYFPLTDCVEGNITYQDIVRGWQCGNQFDYFVDDKGVRHAYKSDKYALKNIEYWWENDHFDEEGVKTSWVPRSKKIWFTEYGFASIDKTTNQPNVFFDISGLCETSNIPQHSKKFVDFAIQEDAIRATLDFWHKRPFVENLFLWCWDMRYPVWPKSTIWKDGANWKLGHWVNGKLSGVCVGDIIAELFLRCGVKNFEIHDDVKMIVPGIVLDYNLSCEQLLDRVSKLYSLTICINEKGVIEVRRLHSIGEDKKVIKGEDLIPIDGELIKTDTTSILGLTGNFALQYYEFPSFSANKIPVKKLRRDVEYKYLHTHGHFDVIFLPFCFDRQKVPYIIEDFIDARQASNAVIQFRVPAFFGIRSGDVVRVVEGDMDILAKVLKCVTSDQVSKISALIVYS</sequence>
<proteinExistence type="predicted"/>
<dbReference type="Gene3D" id="3.20.20.80">
    <property type="entry name" value="Glycosidases"/>
    <property type="match status" value="1"/>
</dbReference>
<dbReference type="RefSeq" id="WP_148951945.1">
    <property type="nucleotide sequence ID" value="NZ_CP043312.1"/>
</dbReference>
<evidence type="ECO:0000313" key="3">
    <source>
        <dbReference type="Proteomes" id="UP000323844"/>
    </source>
</evidence>
<reference evidence="2 3" key="1">
    <citation type="submission" date="2019-08" db="EMBL/GenBank/DDBJ databases">
        <title>Highly reduced genomes of protist endosymbionts show evolutionary convergence.</title>
        <authorList>
            <person name="George E."/>
            <person name="Husnik F."/>
            <person name="Tashyreva D."/>
            <person name="Prokopchuk G."/>
            <person name="Horak A."/>
            <person name="Kwong W.K."/>
            <person name="Lukes J."/>
            <person name="Keeling P.J."/>
        </authorList>
    </citation>
    <scope>NUCLEOTIDE SEQUENCE [LARGE SCALE GENOMIC DNA]</scope>
    <source>
        <strain evidence="2">1621</strain>
    </source>
</reference>
<dbReference type="InterPro" id="IPR025195">
    <property type="entry name" value="GTA_TIM_dom"/>
</dbReference>
<dbReference type="SUPFAM" id="SSF51445">
    <property type="entry name" value="(Trans)glycosidases"/>
    <property type="match status" value="1"/>
</dbReference>